<keyword evidence="3 5" id="KW-1005">Bacterial flagellum biogenesis</keyword>
<dbReference type="Gene3D" id="2.60.40.4070">
    <property type="match status" value="1"/>
</dbReference>
<comment type="function">
    <text evidence="4 5">Required for flagellar hook formation. May act as a scaffolding protein.</text>
</comment>
<reference evidence="8 9" key="1">
    <citation type="submission" date="2014-03" db="EMBL/GenBank/DDBJ databases">
        <title>The draft genome sequence of Thalassospira mesophila JCM 18969.</title>
        <authorList>
            <person name="Lai Q."/>
            <person name="Shao Z."/>
        </authorList>
    </citation>
    <scope>NUCLEOTIDE SEQUENCE [LARGE SCALE GENOMIC DNA]</scope>
    <source>
        <strain evidence="8 9">JCM 18969</strain>
    </source>
</reference>
<dbReference type="EMBL" id="JFKA01000008">
    <property type="protein sequence ID" value="OSQ37069.1"/>
    <property type="molecule type" value="Genomic_DNA"/>
</dbReference>
<dbReference type="Pfam" id="PF13860">
    <property type="entry name" value="FlgD_ig"/>
    <property type="match status" value="1"/>
</dbReference>
<evidence type="ECO:0000256" key="1">
    <source>
        <dbReference type="ARBA" id="ARBA00010577"/>
    </source>
</evidence>
<dbReference type="Pfam" id="PF03963">
    <property type="entry name" value="FlgD"/>
    <property type="match status" value="1"/>
</dbReference>
<feature type="domain" description="FlgD/Vpr Ig-like" evidence="7">
    <location>
        <begin position="117"/>
        <end position="185"/>
    </location>
</feature>
<dbReference type="InterPro" id="IPR025965">
    <property type="entry name" value="FlgD/Vpr_Ig-like"/>
</dbReference>
<organism evidence="8 9">
    <name type="scientific">Thalassospira mesophila</name>
    <dbReference type="NCBI Taxonomy" id="1293891"/>
    <lineage>
        <taxon>Bacteria</taxon>
        <taxon>Pseudomonadati</taxon>
        <taxon>Pseudomonadota</taxon>
        <taxon>Alphaproteobacteria</taxon>
        <taxon>Rhodospirillales</taxon>
        <taxon>Thalassospiraceae</taxon>
        <taxon>Thalassospira</taxon>
    </lineage>
</organism>
<protein>
    <recommendedName>
        <fullName evidence="2 5">Basal-body rod modification protein FlgD</fullName>
    </recommendedName>
</protein>
<evidence type="ECO:0000256" key="6">
    <source>
        <dbReference type="SAM" id="MobiDB-lite"/>
    </source>
</evidence>
<dbReference type="STRING" id="1293891.TMES_16435"/>
<comment type="similarity">
    <text evidence="1 5">Belongs to the FlgD family.</text>
</comment>
<evidence type="ECO:0000256" key="4">
    <source>
        <dbReference type="ARBA" id="ARBA00024746"/>
    </source>
</evidence>
<dbReference type="InterPro" id="IPR005648">
    <property type="entry name" value="FlgD"/>
</dbReference>
<dbReference type="Gene3D" id="2.30.30.910">
    <property type="match status" value="1"/>
</dbReference>
<keyword evidence="9" id="KW-1185">Reference proteome</keyword>
<evidence type="ECO:0000313" key="8">
    <source>
        <dbReference type="EMBL" id="OSQ37069.1"/>
    </source>
</evidence>
<name>A0A1Y2KXK2_9PROT</name>
<evidence type="ECO:0000256" key="3">
    <source>
        <dbReference type="ARBA" id="ARBA00022795"/>
    </source>
</evidence>
<gene>
    <name evidence="8" type="ORF">TMES_16435</name>
</gene>
<evidence type="ECO:0000256" key="2">
    <source>
        <dbReference type="ARBA" id="ARBA00016013"/>
    </source>
</evidence>
<evidence type="ECO:0000259" key="7">
    <source>
        <dbReference type="Pfam" id="PF13860"/>
    </source>
</evidence>
<evidence type="ECO:0000313" key="9">
    <source>
        <dbReference type="Proteomes" id="UP000193391"/>
    </source>
</evidence>
<dbReference type="Proteomes" id="UP000193391">
    <property type="component" value="Unassembled WGS sequence"/>
</dbReference>
<comment type="caution">
    <text evidence="8">The sequence shown here is derived from an EMBL/GenBank/DDBJ whole genome shotgun (WGS) entry which is preliminary data.</text>
</comment>
<evidence type="ECO:0000256" key="5">
    <source>
        <dbReference type="RuleBase" id="RU362076"/>
    </source>
</evidence>
<proteinExistence type="inferred from homology"/>
<sequence>MTTSTLSAASSTSSTTASSTTSSTDTDSSTSSTYDTYMTLLLTQLQNQNPTDPEDTSEITTQLATFEQLNLAEQNNSLLTDLSSSLQSLQGVVENSAAQSYLGTDIVALGDSAPLEDGEAEWYFVLDDDAASVNLSVSDEDGNVVYQTTTTGDEGSNNFVWDGTQSDGSVATSGVYTLSVTATDSDGNAVDSQTLMTGVVSALDLTGDDAVLYVNGVDVDLDDVQGTQTVS</sequence>
<dbReference type="GO" id="GO:0044781">
    <property type="term" value="P:bacterial-type flagellum organization"/>
    <property type="evidence" value="ECO:0007669"/>
    <property type="project" value="UniProtKB-UniRule"/>
</dbReference>
<accession>A0A1Y2KXK2</accession>
<feature type="region of interest" description="Disordered" evidence="6">
    <location>
        <begin position="1"/>
        <end position="31"/>
    </location>
</feature>
<dbReference type="AlphaFoldDB" id="A0A1Y2KXK2"/>